<evidence type="ECO:0000313" key="11">
    <source>
        <dbReference type="Proteomes" id="UP000033483"/>
    </source>
</evidence>
<dbReference type="Gene3D" id="1.10.340.40">
    <property type="entry name" value="Nuclear abundant poly(A) RNA-bind protein 2, N-terminal domain"/>
    <property type="match status" value="1"/>
</dbReference>
<evidence type="ECO:0000259" key="9">
    <source>
        <dbReference type="Pfam" id="PF22683"/>
    </source>
</evidence>
<comment type="caution">
    <text evidence="10">The sequence shown here is derived from an EMBL/GenBank/DDBJ whole genome shotgun (WGS) entry which is preliminary data.</text>
</comment>
<dbReference type="FunFam" id="4.10.1000.40:FF:000002">
    <property type="entry name" value="Nuclear polyadenylated RNA-binding protein Nab2"/>
    <property type="match status" value="1"/>
</dbReference>
<evidence type="ECO:0000256" key="2">
    <source>
        <dbReference type="ARBA" id="ARBA00008423"/>
    </source>
</evidence>
<evidence type="ECO:0000256" key="6">
    <source>
        <dbReference type="ARBA" id="ARBA00022833"/>
    </source>
</evidence>
<evidence type="ECO:0000313" key="10">
    <source>
        <dbReference type="EMBL" id="KKA28716.1"/>
    </source>
</evidence>
<feature type="compositionally biased region" description="Basic and acidic residues" evidence="8">
    <location>
        <begin position="502"/>
        <end position="533"/>
    </location>
</feature>
<dbReference type="FunFam" id="1.10.340.40:FF:000001">
    <property type="entry name" value="Nuclear polyadenylated RNA-binding protein nab2"/>
    <property type="match status" value="1"/>
</dbReference>
<sequence>MPVIVQPDTPLAEALNAVIQPKLQEVGWGSGDPDDTSLAEYIVLMLINGRSQEQVATDISKDLLDLDTVDPMARDFSQWLFAEVEAQNARLNGGQPAAQQQHQQQQQLQQQPPQQQQPPPQELMQQQQGFDGQMYDPSTNAMIDGDSMDMSGDMAQINVPTGPRSMRNGMGNNMNNRGRDRRMFNQMNKSMDRSVDNALHRVRGGTGNERINSHRNLNNGMGGMRNNYNGLGRGGRNSNMNNRSANVQAGLAAAAMGQNIVNLPTGMGMPNGNWNAMGGGAPGGKQPSQMDLFALLEQQNRMMAQLSQQMMQNNRGGRGGHRGGRRGGHNAWQNQNQNRHEKTEDGDAMQTEGQQDGDDVSMGAARELPNPDESMCKYNQRCTNKDCKFAHASPAAPPGVTVDVKDTCSFGAACKNWKCVGRHPSPAARLAHQSEQDCKFFPNCQNPHCPFKHPSMPICANGAGCTTPDCKYTHVKTKCRFNPCLNPKCMFVHEEGQQGGFKDKVWTPEGGGEHISERKFVIDEEEPEQVKAEEDTDIA</sequence>
<evidence type="ECO:0000256" key="1">
    <source>
        <dbReference type="ARBA" id="ARBA00004123"/>
    </source>
</evidence>
<feature type="compositionally biased region" description="Basic residues" evidence="8">
    <location>
        <begin position="318"/>
        <end position="328"/>
    </location>
</feature>
<reference evidence="10 11" key="1">
    <citation type="submission" date="2015-03" db="EMBL/GenBank/DDBJ databases">
        <authorList>
            <person name="Radwan O."/>
            <person name="Al-Naeli F.A."/>
            <person name="Rendon G.A."/>
            <person name="Fields C."/>
        </authorList>
    </citation>
    <scope>NUCLEOTIDE SEQUENCE [LARGE SCALE GENOMIC DNA]</scope>
    <source>
        <strain evidence="10">CR-DP1</strain>
    </source>
</reference>
<dbReference type="InterPro" id="IPR043094">
    <property type="entry name" value="Nab2/ZC3H14_N_sf"/>
</dbReference>
<feature type="compositionally biased region" description="Low complexity" evidence="8">
    <location>
        <begin position="215"/>
        <end position="224"/>
    </location>
</feature>
<dbReference type="Gene3D" id="4.10.1000.30">
    <property type="match status" value="1"/>
</dbReference>
<keyword evidence="6" id="KW-0862">Zinc</keyword>
<dbReference type="EMBL" id="LAEV01001193">
    <property type="protein sequence ID" value="KKA28716.1"/>
    <property type="molecule type" value="Genomic_DNA"/>
</dbReference>
<feature type="domain" description="Nab2-like CCCH zinc finger" evidence="9">
    <location>
        <begin position="479"/>
        <end position="498"/>
    </location>
</feature>
<accession>A0A0F4ZF26</accession>
<keyword evidence="5" id="KW-0863">Zinc-finger</keyword>
<gene>
    <name evidence="10" type="ORF">TD95_004941</name>
</gene>
<dbReference type="Gene3D" id="4.10.1000.40">
    <property type="match status" value="1"/>
</dbReference>
<keyword evidence="4" id="KW-0677">Repeat</keyword>
<feature type="region of interest" description="Disordered" evidence="8">
    <location>
        <begin position="312"/>
        <end position="372"/>
    </location>
</feature>
<dbReference type="Pfam" id="PF14608">
    <property type="entry name" value="zf-CCCH_2"/>
    <property type="match status" value="3"/>
</dbReference>
<dbReference type="GO" id="GO:0043488">
    <property type="term" value="P:regulation of mRNA stability"/>
    <property type="evidence" value="ECO:0007669"/>
    <property type="project" value="InterPro"/>
</dbReference>
<comment type="subcellular location">
    <subcellularLocation>
        <location evidence="1">Nucleus</location>
    </subcellularLocation>
</comment>
<dbReference type="GO" id="GO:0005737">
    <property type="term" value="C:cytoplasm"/>
    <property type="evidence" value="ECO:0007669"/>
    <property type="project" value="TreeGrafter"/>
</dbReference>
<evidence type="ECO:0000256" key="7">
    <source>
        <dbReference type="ARBA" id="ARBA00023242"/>
    </source>
</evidence>
<feature type="compositionally biased region" description="Low complexity" evidence="8">
    <location>
        <begin position="95"/>
        <end position="114"/>
    </location>
</feature>
<keyword evidence="7" id="KW-0539">Nucleus</keyword>
<feature type="region of interest" description="Disordered" evidence="8">
    <location>
        <begin position="203"/>
        <end position="224"/>
    </location>
</feature>
<dbReference type="InterPro" id="IPR055046">
    <property type="entry name" value="Nab2-like_Znf-CCCH"/>
</dbReference>
<dbReference type="PANTHER" id="PTHR14738:SF29">
    <property type="entry name" value="ZINC FINGER CCCH DOMAIN-CONTAINING PROTEIN 14"/>
    <property type="match status" value="1"/>
</dbReference>
<dbReference type="GO" id="GO:0008270">
    <property type="term" value="F:zinc ion binding"/>
    <property type="evidence" value="ECO:0007669"/>
    <property type="project" value="UniProtKB-KW"/>
</dbReference>
<evidence type="ECO:0000256" key="8">
    <source>
        <dbReference type="SAM" id="MobiDB-lite"/>
    </source>
</evidence>
<proteinExistence type="inferred from homology"/>
<feature type="region of interest" description="Disordered" evidence="8">
    <location>
        <begin position="502"/>
        <end position="539"/>
    </location>
</feature>
<keyword evidence="3" id="KW-0479">Metal-binding</keyword>
<protein>
    <recommendedName>
        <fullName evidence="9">Nab2-like CCCH zinc finger domain-containing protein</fullName>
    </recommendedName>
</protein>
<name>A0A0F4ZF26_9PEZI</name>
<feature type="compositionally biased region" description="Low complexity" evidence="8">
    <location>
        <begin position="162"/>
        <end position="176"/>
    </location>
</feature>
<comment type="similarity">
    <text evidence="2">Belongs to the ZC3H14 family.</text>
</comment>
<dbReference type="Proteomes" id="UP000033483">
    <property type="component" value="Unassembled WGS sequence"/>
</dbReference>
<dbReference type="GO" id="GO:0005634">
    <property type="term" value="C:nucleus"/>
    <property type="evidence" value="ECO:0007669"/>
    <property type="project" value="UniProtKB-SubCell"/>
</dbReference>
<dbReference type="AlphaFoldDB" id="A0A0F4ZF26"/>
<organism evidence="10 11">
    <name type="scientific">Thielaviopsis punctulata</name>
    <dbReference type="NCBI Taxonomy" id="72032"/>
    <lineage>
        <taxon>Eukaryota</taxon>
        <taxon>Fungi</taxon>
        <taxon>Dikarya</taxon>
        <taxon>Ascomycota</taxon>
        <taxon>Pezizomycotina</taxon>
        <taxon>Sordariomycetes</taxon>
        <taxon>Hypocreomycetidae</taxon>
        <taxon>Microascales</taxon>
        <taxon>Ceratocystidaceae</taxon>
        <taxon>Thielaviopsis</taxon>
    </lineage>
</organism>
<feature type="compositionally biased region" description="Low complexity" evidence="8">
    <location>
        <begin position="142"/>
        <end position="154"/>
    </location>
</feature>
<dbReference type="InterPro" id="IPR040366">
    <property type="entry name" value="Nab2/ZC3H14"/>
</dbReference>
<evidence type="ECO:0000256" key="3">
    <source>
        <dbReference type="ARBA" id="ARBA00022723"/>
    </source>
</evidence>
<keyword evidence="11" id="KW-1185">Reference proteome</keyword>
<dbReference type="GO" id="GO:0008143">
    <property type="term" value="F:poly(A) binding"/>
    <property type="evidence" value="ECO:0007669"/>
    <property type="project" value="InterPro"/>
</dbReference>
<evidence type="ECO:0000256" key="4">
    <source>
        <dbReference type="ARBA" id="ARBA00022737"/>
    </source>
</evidence>
<feature type="region of interest" description="Disordered" evidence="8">
    <location>
        <begin position="92"/>
        <end position="179"/>
    </location>
</feature>
<evidence type="ECO:0000256" key="5">
    <source>
        <dbReference type="ARBA" id="ARBA00022771"/>
    </source>
</evidence>
<dbReference type="Pfam" id="PF22683">
    <property type="entry name" value="Nab2-like_zf-CCCH"/>
    <property type="match status" value="1"/>
</dbReference>
<dbReference type="PANTHER" id="PTHR14738">
    <property type="entry name" value="ZINC FINGER CCCH DOMAIN-CONTAINING PROTEIN 14"/>
    <property type="match status" value="1"/>
</dbReference>
<dbReference type="OrthoDB" id="438553at2759"/>